<keyword evidence="6" id="KW-1185">Reference proteome</keyword>
<evidence type="ECO:0000256" key="4">
    <source>
        <dbReference type="SAM" id="MobiDB-lite"/>
    </source>
</evidence>
<dbReference type="Gene3D" id="1.20.5.4880">
    <property type="match status" value="1"/>
</dbReference>
<keyword evidence="1 3" id="KW-0175">Coiled coil</keyword>
<dbReference type="InterPro" id="IPR040351">
    <property type="entry name" value="RAB3IL/RAB3IP/Sec2"/>
</dbReference>
<dbReference type="GO" id="GO:0005085">
    <property type="term" value="F:guanyl-nucleotide exchange factor activity"/>
    <property type="evidence" value="ECO:0007669"/>
    <property type="project" value="InterPro"/>
</dbReference>
<dbReference type="AlphaFoldDB" id="A0A915K8D2"/>
<evidence type="ECO:0000256" key="3">
    <source>
        <dbReference type="SAM" id="Coils"/>
    </source>
</evidence>
<evidence type="ECO:0000256" key="2">
    <source>
        <dbReference type="ARBA" id="ARBA00025794"/>
    </source>
</evidence>
<protein>
    <submittedName>
        <fullName evidence="7">GDP/GTP exchange factor Sec2 N-terminal domain-containing protein</fullName>
    </submittedName>
</protein>
<dbReference type="Pfam" id="PF25555">
    <property type="entry name" value="RAB3A-like_C"/>
    <property type="match status" value="1"/>
</dbReference>
<feature type="region of interest" description="Disordered" evidence="4">
    <location>
        <begin position="123"/>
        <end position="156"/>
    </location>
</feature>
<dbReference type="SUPFAM" id="SSF144284">
    <property type="entry name" value="Sec2 N-terminal region"/>
    <property type="match status" value="1"/>
</dbReference>
<evidence type="ECO:0000313" key="6">
    <source>
        <dbReference type="Proteomes" id="UP000887565"/>
    </source>
</evidence>
<feature type="compositionally biased region" description="Basic and acidic residues" evidence="4">
    <location>
        <begin position="41"/>
        <end position="61"/>
    </location>
</feature>
<dbReference type="WBParaSite" id="nRc.2.0.1.t34992-RA">
    <property type="protein sequence ID" value="nRc.2.0.1.t34992-RA"/>
    <property type="gene ID" value="nRc.2.0.1.g34992"/>
</dbReference>
<dbReference type="PANTHER" id="PTHR14430:SF0">
    <property type="entry name" value="SEC2P DOMAIN-CONTAINING PROTEIN"/>
    <property type="match status" value="1"/>
</dbReference>
<feature type="coiled-coil region" evidence="3">
    <location>
        <begin position="180"/>
        <end position="264"/>
    </location>
</feature>
<dbReference type="Pfam" id="PF06428">
    <property type="entry name" value="Sec2p"/>
    <property type="match status" value="1"/>
</dbReference>
<comment type="similarity">
    <text evidence="2">Belongs to the SEC2 family.</text>
</comment>
<proteinExistence type="inferred from homology"/>
<evidence type="ECO:0000313" key="7">
    <source>
        <dbReference type="WBParaSite" id="nRc.2.0.1.t34992-RA"/>
    </source>
</evidence>
<feature type="domain" description="GDP/GTP exchange factor Sec2 N-terminal" evidence="5">
    <location>
        <begin position="176"/>
        <end position="263"/>
    </location>
</feature>
<organism evidence="6 7">
    <name type="scientific">Romanomermis culicivorax</name>
    <name type="common">Nematode worm</name>
    <dbReference type="NCBI Taxonomy" id="13658"/>
    <lineage>
        <taxon>Eukaryota</taxon>
        <taxon>Metazoa</taxon>
        <taxon>Ecdysozoa</taxon>
        <taxon>Nematoda</taxon>
        <taxon>Enoplea</taxon>
        <taxon>Dorylaimia</taxon>
        <taxon>Mermithida</taxon>
        <taxon>Mermithoidea</taxon>
        <taxon>Mermithidae</taxon>
        <taxon>Romanomermis</taxon>
    </lineage>
</organism>
<reference evidence="7" key="1">
    <citation type="submission" date="2022-11" db="UniProtKB">
        <authorList>
            <consortium name="WormBaseParasite"/>
        </authorList>
    </citation>
    <scope>IDENTIFICATION</scope>
</reference>
<sequence length="393" mass="43990">MSDFVDNNFLPITVVPSSPNNNPSFFTSKIVCCAGGSNPGKMEDSDSEKVENEGNFSNKKDGEEFYMEDFHQHHRTSSHDENKARKLCPSSLAPLSAKNDSFLSIGTGSDLCSRSCSQEENLSATGESSAADQCRRESPVFTDEAESGRFTEQESMDLTNEFAAHDGDDEQEPDSENEIIEHLRVELDKARKELRAKNEKCEKLSEMQNIVDSEIHELTASLFQEAYKMVADANQKRHQAEKLYKEAAGKVEVLEAEVEALKTLVLTSTPSAPNRHLHPQLLPANSKKPPLAFFTSKKDSISCRSSSPFLGHKRNHSDTVSSCSNLNSTGIVNGDIVSNTSTSENEFREIDPNYYRDFTLWRGKMDPTDKSQSFLKRIYQEEISPCMNFPNEE</sequence>
<dbReference type="GO" id="GO:0006887">
    <property type="term" value="P:exocytosis"/>
    <property type="evidence" value="ECO:0007669"/>
    <property type="project" value="TreeGrafter"/>
</dbReference>
<dbReference type="GO" id="GO:0070319">
    <property type="term" value="C:Golgi to plasma membrane transport vesicle"/>
    <property type="evidence" value="ECO:0007669"/>
    <property type="project" value="TreeGrafter"/>
</dbReference>
<dbReference type="PANTHER" id="PTHR14430">
    <property type="entry name" value="RABIN3-RELATED"/>
    <property type="match status" value="1"/>
</dbReference>
<dbReference type="InterPro" id="IPR009449">
    <property type="entry name" value="Sec2_N"/>
</dbReference>
<dbReference type="Proteomes" id="UP000887565">
    <property type="component" value="Unplaced"/>
</dbReference>
<evidence type="ECO:0000256" key="1">
    <source>
        <dbReference type="ARBA" id="ARBA00023054"/>
    </source>
</evidence>
<accession>A0A915K8D2</accession>
<name>A0A915K8D2_ROMCU</name>
<evidence type="ECO:0000259" key="5">
    <source>
        <dbReference type="Pfam" id="PF06428"/>
    </source>
</evidence>
<feature type="region of interest" description="Disordered" evidence="4">
    <location>
        <begin position="38"/>
        <end position="61"/>
    </location>
</feature>